<dbReference type="InterPro" id="IPR027417">
    <property type="entry name" value="P-loop_NTPase"/>
</dbReference>
<comment type="similarity">
    <text evidence="1">Belongs to the sulfotransferase 1 family.</text>
</comment>
<dbReference type="Gene3D" id="3.40.50.300">
    <property type="entry name" value="P-loop containing nucleotide triphosphate hydrolases"/>
    <property type="match status" value="1"/>
</dbReference>
<evidence type="ECO:0000259" key="3">
    <source>
        <dbReference type="Pfam" id="PF00685"/>
    </source>
</evidence>
<protein>
    <submittedName>
        <fullName evidence="4">Sulfotransferase domain-containing protein</fullName>
    </submittedName>
</protein>
<comment type="caution">
    <text evidence="4">The sequence shown here is derived from an EMBL/GenBank/DDBJ whole genome shotgun (WGS) entry which is preliminary data.</text>
</comment>
<evidence type="ECO:0000256" key="2">
    <source>
        <dbReference type="ARBA" id="ARBA00022679"/>
    </source>
</evidence>
<dbReference type="RefSeq" id="WP_275818811.1">
    <property type="nucleotide sequence ID" value="NZ_JARHUD010000001.1"/>
</dbReference>
<keyword evidence="2" id="KW-0808">Transferase</keyword>
<dbReference type="Pfam" id="PF00685">
    <property type="entry name" value="Sulfotransfer_1"/>
    <property type="match status" value="1"/>
</dbReference>
<gene>
    <name evidence="4" type="ORF">P2G67_00075</name>
</gene>
<name>A0ABT5YHF6_9PROT</name>
<evidence type="ECO:0000313" key="5">
    <source>
        <dbReference type="Proteomes" id="UP001215503"/>
    </source>
</evidence>
<dbReference type="SUPFAM" id="SSF52540">
    <property type="entry name" value="P-loop containing nucleoside triphosphate hydrolases"/>
    <property type="match status" value="1"/>
</dbReference>
<dbReference type="InterPro" id="IPR000863">
    <property type="entry name" value="Sulfotransferase_dom"/>
</dbReference>
<proteinExistence type="inferred from homology"/>
<sequence>MLYPPLRIASKRAGRALRLLTAVTRTPEARLALERRLRGEEEFRKLSQADAVFVSYGKAGRTWLRVLISRVYQVRHGLAERHLIGFDNLHWRVPAIPKLMFTHDNYLKDYTGHAEDKRDYHGHKVVLLVRHPADTAVSQFFQWKFRMRDRKKAMNRYPGQGAAVEVGDFIMDPDAGLPKIVAFMNLWAQEFPRLQGSLLLRYEDLRSDTAGQLGRVFEFLGTPASDEELQEAVRFASVENMRQMETKGTFWLAGSRMRTRDKSNPDAYKVRRAKVGGWRDYLDEAKAAEVEAYLRERLNPMFGYTESR</sequence>
<dbReference type="EMBL" id="JARHUD010000001">
    <property type="protein sequence ID" value="MDF2094367.1"/>
    <property type="molecule type" value="Genomic_DNA"/>
</dbReference>
<keyword evidence="5" id="KW-1185">Reference proteome</keyword>
<evidence type="ECO:0000313" key="4">
    <source>
        <dbReference type="EMBL" id="MDF2094367.1"/>
    </source>
</evidence>
<dbReference type="PANTHER" id="PTHR11783">
    <property type="entry name" value="SULFOTRANSFERASE SULT"/>
    <property type="match status" value="1"/>
</dbReference>
<evidence type="ECO:0000256" key="1">
    <source>
        <dbReference type="ARBA" id="ARBA00005771"/>
    </source>
</evidence>
<accession>A0ABT5YHF6</accession>
<organism evidence="4 5">
    <name type="scientific">Aquibaculum arenosum</name>
    <dbReference type="NCBI Taxonomy" id="3032591"/>
    <lineage>
        <taxon>Bacteria</taxon>
        <taxon>Pseudomonadati</taxon>
        <taxon>Pseudomonadota</taxon>
        <taxon>Alphaproteobacteria</taxon>
        <taxon>Rhodospirillales</taxon>
        <taxon>Rhodovibrionaceae</taxon>
        <taxon>Aquibaculum</taxon>
    </lineage>
</organism>
<feature type="domain" description="Sulfotransferase" evidence="3">
    <location>
        <begin position="50"/>
        <end position="299"/>
    </location>
</feature>
<reference evidence="4 5" key="1">
    <citation type="submission" date="2023-03" db="EMBL/GenBank/DDBJ databases">
        <title>Fodinicurvata sp. CAU 1616 isolated from sea sendiment.</title>
        <authorList>
            <person name="Kim W."/>
        </authorList>
    </citation>
    <scope>NUCLEOTIDE SEQUENCE [LARGE SCALE GENOMIC DNA]</scope>
    <source>
        <strain evidence="4 5">CAU 1616</strain>
    </source>
</reference>
<dbReference type="Proteomes" id="UP001215503">
    <property type="component" value="Unassembled WGS sequence"/>
</dbReference>